<proteinExistence type="predicted"/>
<gene>
    <name evidence="1" type="ORF">HNR25_004611</name>
</gene>
<name>A0A841EKJ9_9ACTN</name>
<evidence type="ECO:0000313" key="2">
    <source>
        <dbReference type="Proteomes" id="UP000578077"/>
    </source>
</evidence>
<keyword evidence="2" id="KW-1185">Reference proteome</keyword>
<sequence>MNDKYYSLIDGEPMISLDGMALLMDLPADTVRAKWQRQGGPDAGSLKVPEPWVKRGRRVRKEVAAALGYEPSLKESIDYLAAKAAP</sequence>
<dbReference type="Proteomes" id="UP000578077">
    <property type="component" value="Unassembled WGS sequence"/>
</dbReference>
<reference evidence="1 2" key="1">
    <citation type="submission" date="2020-08" db="EMBL/GenBank/DDBJ databases">
        <title>Sequencing the genomes of 1000 actinobacteria strains.</title>
        <authorList>
            <person name="Klenk H.-P."/>
        </authorList>
    </citation>
    <scope>NUCLEOTIDE SEQUENCE [LARGE SCALE GENOMIC DNA]</scope>
    <source>
        <strain evidence="1 2">DSM 44593</strain>
    </source>
</reference>
<evidence type="ECO:0000313" key="1">
    <source>
        <dbReference type="EMBL" id="MBB6000860.1"/>
    </source>
</evidence>
<dbReference type="EMBL" id="JACHLY010000001">
    <property type="protein sequence ID" value="MBB6000860.1"/>
    <property type="molecule type" value="Genomic_DNA"/>
</dbReference>
<dbReference type="RefSeq" id="WP_184638577.1">
    <property type="nucleotide sequence ID" value="NZ_BAABKT010000035.1"/>
</dbReference>
<protein>
    <submittedName>
        <fullName evidence="1">Uncharacterized protein</fullName>
    </submittedName>
</protein>
<organism evidence="1 2">
    <name type="scientific">Streptomonospora salina</name>
    <dbReference type="NCBI Taxonomy" id="104205"/>
    <lineage>
        <taxon>Bacteria</taxon>
        <taxon>Bacillati</taxon>
        <taxon>Actinomycetota</taxon>
        <taxon>Actinomycetes</taxon>
        <taxon>Streptosporangiales</taxon>
        <taxon>Nocardiopsidaceae</taxon>
        <taxon>Streptomonospora</taxon>
    </lineage>
</organism>
<accession>A0A841EKJ9</accession>
<dbReference type="AlphaFoldDB" id="A0A841EKJ9"/>
<comment type="caution">
    <text evidence="1">The sequence shown here is derived from an EMBL/GenBank/DDBJ whole genome shotgun (WGS) entry which is preliminary data.</text>
</comment>